<keyword evidence="7" id="KW-1015">Disulfide bond</keyword>
<comment type="caution">
    <text evidence="13">The sequence shown here is derived from an EMBL/GenBank/DDBJ whole genome shotgun (WGS) entry which is preliminary data.</text>
</comment>
<dbReference type="AlphaFoldDB" id="A0AAV1JGX1"/>
<dbReference type="InterPro" id="IPR018114">
    <property type="entry name" value="TRYPSIN_HIS"/>
</dbReference>
<dbReference type="FunFam" id="2.40.10.10:FF:000047">
    <property type="entry name" value="Trypsin eta"/>
    <property type="match status" value="1"/>
</dbReference>
<evidence type="ECO:0000259" key="12">
    <source>
        <dbReference type="PROSITE" id="PS50240"/>
    </source>
</evidence>
<keyword evidence="5 10" id="KW-0378">Hydrolase</keyword>
<dbReference type="PROSITE" id="PS50240">
    <property type="entry name" value="TRYPSIN_DOM"/>
    <property type="match status" value="1"/>
</dbReference>
<dbReference type="Gene3D" id="2.40.10.10">
    <property type="entry name" value="Trypsin-like serine proteases"/>
    <property type="match status" value="2"/>
</dbReference>
<name>A0AAV1JGX1_9NEOP</name>
<evidence type="ECO:0000256" key="3">
    <source>
        <dbReference type="ARBA" id="ARBA00022525"/>
    </source>
</evidence>
<keyword evidence="4 10" id="KW-0645">Protease</keyword>
<accession>A0AAV1JGX1</accession>
<evidence type="ECO:0000256" key="7">
    <source>
        <dbReference type="ARBA" id="ARBA00023157"/>
    </source>
</evidence>
<dbReference type="InterPro" id="IPR001314">
    <property type="entry name" value="Peptidase_S1A"/>
</dbReference>
<dbReference type="InterPro" id="IPR043504">
    <property type="entry name" value="Peptidase_S1_PA_chymotrypsin"/>
</dbReference>
<gene>
    <name evidence="13" type="ORF">LNINA_LOCUS7572</name>
</gene>
<keyword evidence="14" id="KW-1185">Reference proteome</keyword>
<dbReference type="PRINTS" id="PR00722">
    <property type="entry name" value="CHYMOTRYPSIN"/>
</dbReference>
<dbReference type="GO" id="GO:0016485">
    <property type="term" value="P:protein processing"/>
    <property type="evidence" value="ECO:0007669"/>
    <property type="project" value="UniProtKB-ARBA"/>
</dbReference>
<evidence type="ECO:0000256" key="4">
    <source>
        <dbReference type="ARBA" id="ARBA00022670"/>
    </source>
</evidence>
<evidence type="ECO:0000256" key="2">
    <source>
        <dbReference type="ARBA" id="ARBA00007664"/>
    </source>
</evidence>
<dbReference type="PROSITE" id="PS00135">
    <property type="entry name" value="TRYPSIN_SER"/>
    <property type="match status" value="1"/>
</dbReference>
<evidence type="ECO:0000256" key="5">
    <source>
        <dbReference type="ARBA" id="ARBA00022801"/>
    </source>
</evidence>
<evidence type="ECO:0000256" key="9">
    <source>
        <dbReference type="ARBA" id="ARBA00038868"/>
    </source>
</evidence>
<comment type="similarity">
    <text evidence="2">Belongs to the peptidase S1 family.</text>
</comment>
<keyword evidence="3" id="KW-0964">Secreted</keyword>
<feature type="chain" id="PRO_5043337214" description="trypsin" evidence="11">
    <location>
        <begin position="16"/>
        <end position="265"/>
    </location>
</feature>
<dbReference type="InterPro" id="IPR050430">
    <property type="entry name" value="Peptidase_S1"/>
</dbReference>
<evidence type="ECO:0000256" key="1">
    <source>
        <dbReference type="ARBA" id="ARBA00004613"/>
    </source>
</evidence>
<dbReference type="InterPro" id="IPR009003">
    <property type="entry name" value="Peptidase_S1_PA"/>
</dbReference>
<reference evidence="13 14" key="1">
    <citation type="submission" date="2023-11" db="EMBL/GenBank/DDBJ databases">
        <authorList>
            <person name="Okamura Y."/>
        </authorList>
    </citation>
    <scope>NUCLEOTIDE SEQUENCE [LARGE SCALE GENOMIC DNA]</scope>
</reference>
<keyword evidence="6 10" id="KW-0720">Serine protease</keyword>
<evidence type="ECO:0000256" key="8">
    <source>
        <dbReference type="ARBA" id="ARBA00036320"/>
    </source>
</evidence>
<evidence type="ECO:0000256" key="10">
    <source>
        <dbReference type="RuleBase" id="RU363034"/>
    </source>
</evidence>
<feature type="signal peptide" evidence="11">
    <location>
        <begin position="1"/>
        <end position="15"/>
    </location>
</feature>
<dbReference type="InterPro" id="IPR033116">
    <property type="entry name" value="TRYPSIN_SER"/>
</dbReference>
<dbReference type="GO" id="GO:0004252">
    <property type="term" value="F:serine-type endopeptidase activity"/>
    <property type="evidence" value="ECO:0007669"/>
    <property type="project" value="UniProtKB-EC"/>
</dbReference>
<dbReference type="EMBL" id="CAVLEF010000010">
    <property type="protein sequence ID" value="CAK1548152.1"/>
    <property type="molecule type" value="Genomic_DNA"/>
</dbReference>
<keyword evidence="11" id="KW-0732">Signal</keyword>
<evidence type="ECO:0000313" key="13">
    <source>
        <dbReference type="EMBL" id="CAK1548152.1"/>
    </source>
</evidence>
<organism evidence="13 14">
    <name type="scientific">Leptosia nina</name>
    <dbReference type="NCBI Taxonomy" id="320188"/>
    <lineage>
        <taxon>Eukaryota</taxon>
        <taxon>Metazoa</taxon>
        <taxon>Ecdysozoa</taxon>
        <taxon>Arthropoda</taxon>
        <taxon>Hexapoda</taxon>
        <taxon>Insecta</taxon>
        <taxon>Pterygota</taxon>
        <taxon>Neoptera</taxon>
        <taxon>Endopterygota</taxon>
        <taxon>Lepidoptera</taxon>
        <taxon>Glossata</taxon>
        <taxon>Ditrysia</taxon>
        <taxon>Papilionoidea</taxon>
        <taxon>Pieridae</taxon>
        <taxon>Pierinae</taxon>
        <taxon>Leptosia</taxon>
    </lineage>
</organism>
<dbReference type="PANTHER" id="PTHR24276:SF98">
    <property type="entry name" value="FI18310P1-RELATED"/>
    <property type="match status" value="1"/>
</dbReference>
<dbReference type="SMART" id="SM00020">
    <property type="entry name" value="Tryp_SPc"/>
    <property type="match status" value="1"/>
</dbReference>
<comment type="subcellular location">
    <subcellularLocation>
        <location evidence="1">Secreted</location>
    </subcellularLocation>
</comment>
<dbReference type="CDD" id="cd00190">
    <property type="entry name" value="Tryp_SPc"/>
    <property type="match status" value="1"/>
</dbReference>
<dbReference type="GO" id="GO:0005576">
    <property type="term" value="C:extracellular region"/>
    <property type="evidence" value="ECO:0007669"/>
    <property type="project" value="UniProtKB-SubCell"/>
</dbReference>
<dbReference type="PANTHER" id="PTHR24276">
    <property type="entry name" value="POLYSERASE-RELATED"/>
    <property type="match status" value="1"/>
</dbReference>
<dbReference type="PROSITE" id="PS00134">
    <property type="entry name" value="TRYPSIN_HIS"/>
    <property type="match status" value="1"/>
</dbReference>
<evidence type="ECO:0000313" key="14">
    <source>
        <dbReference type="Proteomes" id="UP001497472"/>
    </source>
</evidence>
<dbReference type="Pfam" id="PF00089">
    <property type="entry name" value="Trypsin"/>
    <property type="match status" value="1"/>
</dbReference>
<sequence length="265" mass="29065">MRFLLFVILAVACSAQDNDSDSGSDEETRILGGSNAADGEFPYQVSLRIKSNNKLYHFCGGVIISPKWILSAAHCTLTHNYPADKIRVVTGTNKLDSGGDTYEVEKVITHEKYDGKSFLNDVEVLKLKKEIKFGDKVANISLASSNTPGGVDLIASGWGYTTNNRYGRQSPNDLQKLMVKSLSVKECQDSALKVYKKTNPIVDSQLCTYKAEGQGICQGDSGGPVVYKKEVVGLASWVISCARGRPDVFTRVFSFVDWIKKNTSE</sequence>
<evidence type="ECO:0000256" key="6">
    <source>
        <dbReference type="ARBA" id="ARBA00022825"/>
    </source>
</evidence>
<dbReference type="EC" id="3.4.21.4" evidence="9"/>
<dbReference type="SUPFAM" id="SSF50494">
    <property type="entry name" value="Trypsin-like serine proteases"/>
    <property type="match status" value="1"/>
</dbReference>
<evidence type="ECO:0000256" key="11">
    <source>
        <dbReference type="SAM" id="SignalP"/>
    </source>
</evidence>
<feature type="domain" description="Peptidase S1" evidence="12">
    <location>
        <begin position="30"/>
        <end position="264"/>
    </location>
</feature>
<dbReference type="Proteomes" id="UP001497472">
    <property type="component" value="Unassembled WGS sequence"/>
</dbReference>
<protein>
    <recommendedName>
        <fullName evidence="9">trypsin</fullName>
        <ecNumber evidence="9">3.4.21.4</ecNumber>
    </recommendedName>
</protein>
<dbReference type="InterPro" id="IPR001254">
    <property type="entry name" value="Trypsin_dom"/>
</dbReference>
<proteinExistence type="inferred from homology"/>
<comment type="catalytic activity">
    <reaction evidence="8">
        <text>Preferential cleavage: Arg-|-Xaa, Lys-|-Xaa.</text>
        <dbReference type="EC" id="3.4.21.4"/>
    </reaction>
</comment>